<dbReference type="EMBL" id="BGZK01000825">
    <property type="protein sequence ID" value="GBP61868.1"/>
    <property type="molecule type" value="Genomic_DNA"/>
</dbReference>
<evidence type="ECO:0000313" key="1">
    <source>
        <dbReference type="EMBL" id="GBP61868.1"/>
    </source>
</evidence>
<keyword evidence="2" id="KW-1185">Reference proteome</keyword>
<reference evidence="1 2" key="1">
    <citation type="journal article" date="2019" name="Commun. Biol.">
        <title>The bagworm genome reveals a unique fibroin gene that provides high tensile strength.</title>
        <authorList>
            <person name="Kono N."/>
            <person name="Nakamura H."/>
            <person name="Ohtoshi R."/>
            <person name="Tomita M."/>
            <person name="Numata K."/>
            <person name="Arakawa K."/>
        </authorList>
    </citation>
    <scope>NUCLEOTIDE SEQUENCE [LARGE SCALE GENOMIC DNA]</scope>
</reference>
<proteinExistence type="predicted"/>
<dbReference type="Proteomes" id="UP000299102">
    <property type="component" value="Unassembled WGS sequence"/>
</dbReference>
<accession>A0A4C1XEK6</accession>
<name>A0A4C1XEK6_EUMVA</name>
<organism evidence="1 2">
    <name type="scientific">Eumeta variegata</name>
    <name type="common">Bagworm moth</name>
    <name type="synonym">Eumeta japonica</name>
    <dbReference type="NCBI Taxonomy" id="151549"/>
    <lineage>
        <taxon>Eukaryota</taxon>
        <taxon>Metazoa</taxon>
        <taxon>Ecdysozoa</taxon>
        <taxon>Arthropoda</taxon>
        <taxon>Hexapoda</taxon>
        <taxon>Insecta</taxon>
        <taxon>Pterygota</taxon>
        <taxon>Neoptera</taxon>
        <taxon>Endopterygota</taxon>
        <taxon>Lepidoptera</taxon>
        <taxon>Glossata</taxon>
        <taxon>Ditrysia</taxon>
        <taxon>Tineoidea</taxon>
        <taxon>Psychidae</taxon>
        <taxon>Oiketicinae</taxon>
        <taxon>Eumeta</taxon>
    </lineage>
</organism>
<dbReference type="AlphaFoldDB" id="A0A4C1XEK6"/>
<comment type="caution">
    <text evidence="1">The sequence shown here is derived from an EMBL/GenBank/DDBJ whole genome shotgun (WGS) entry which is preliminary data.</text>
</comment>
<gene>
    <name evidence="1" type="ORF">EVAR_97957_1</name>
</gene>
<protein>
    <submittedName>
        <fullName evidence="1">Uncharacterized protein</fullName>
    </submittedName>
</protein>
<sequence length="81" mass="9512">MPRLIQLQRFKRYRTLAEYTREVTAPTVHFGRYLIPFQKAGSVLVIPLRLRVFMGGSGHPSDSSYARLLFEDMQKRKEIKN</sequence>
<evidence type="ECO:0000313" key="2">
    <source>
        <dbReference type="Proteomes" id="UP000299102"/>
    </source>
</evidence>